<dbReference type="PIRSF" id="PIRSF036881">
    <property type="entry name" value="PAT"/>
    <property type="match status" value="1"/>
</dbReference>
<accession>G1KM29</accession>
<dbReference type="SUPFAM" id="SSF109775">
    <property type="entry name" value="Mannose-6-phosphate receptor binding protein 1 (Tip47), C-terminal domain"/>
    <property type="match status" value="1"/>
</dbReference>
<evidence type="ECO:0000256" key="6">
    <source>
        <dbReference type="SAM" id="MobiDB-lite"/>
    </source>
</evidence>
<dbReference type="GO" id="GO:0019915">
    <property type="term" value="P:lipid storage"/>
    <property type="evidence" value="ECO:0000318"/>
    <property type="project" value="GO_Central"/>
</dbReference>
<name>G1KM29_ANOCA</name>
<evidence type="ECO:0000313" key="8">
    <source>
        <dbReference type="Proteomes" id="UP000001646"/>
    </source>
</evidence>
<feature type="region of interest" description="Disordered" evidence="6">
    <location>
        <begin position="1"/>
        <end position="34"/>
    </location>
</feature>
<proteinExistence type="inferred from homology"/>
<dbReference type="KEGG" id="acs:100555013"/>
<dbReference type="PANTHER" id="PTHR14024">
    <property type="entry name" value="PERILIPIN"/>
    <property type="match status" value="1"/>
</dbReference>
<dbReference type="Proteomes" id="UP000001646">
    <property type="component" value="Chromosome 5"/>
</dbReference>
<evidence type="ECO:0000256" key="2">
    <source>
        <dbReference type="ARBA" id="ARBA00006311"/>
    </source>
</evidence>
<dbReference type="GeneTree" id="ENSGT00950000182920"/>
<dbReference type="AlphaFoldDB" id="G1KM29"/>
<keyword evidence="8" id="KW-1185">Reference proteome</keyword>
<dbReference type="GO" id="GO:0005829">
    <property type="term" value="C:cytosol"/>
    <property type="evidence" value="ECO:0000318"/>
    <property type="project" value="GO_Central"/>
</dbReference>
<dbReference type="GO" id="GO:0005811">
    <property type="term" value="C:lipid droplet"/>
    <property type="evidence" value="ECO:0000318"/>
    <property type="project" value="GO_Central"/>
</dbReference>
<keyword evidence="3" id="KW-0551">Lipid droplet</keyword>
<feature type="coiled-coil region" evidence="5">
    <location>
        <begin position="255"/>
        <end position="303"/>
    </location>
</feature>
<evidence type="ECO:0000256" key="1">
    <source>
        <dbReference type="ARBA" id="ARBA00004502"/>
    </source>
</evidence>
<evidence type="ECO:0000256" key="3">
    <source>
        <dbReference type="ARBA" id="ARBA00022677"/>
    </source>
</evidence>
<dbReference type="GeneID" id="100555013"/>
<feature type="compositionally biased region" description="Polar residues" evidence="6">
    <location>
        <begin position="1"/>
        <end position="11"/>
    </location>
</feature>
<organism evidence="7 8">
    <name type="scientific">Anolis carolinensis</name>
    <name type="common">Green anole</name>
    <name type="synonym">American chameleon</name>
    <dbReference type="NCBI Taxonomy" id="28377"/>
    <lineage>
        <taxon>Eukaryota</taxon>
        <taxon>Metazoa</taxon>
        <taxon>Chordata</taxon>
        <taxon>Craniata</taxon>
        <taxon>Vertebrata</taxon>
        <taxon>Euteleostomi</taxon>
        <taxon>Lepidosauria</taxon>
        <taxon>Squamata</taxon>
        <taxon>Bifurcata</taxon>
        <taxon>Unidentata</taxon>
        <taxon>Episquamata</taxon>
        <taxon>Toxicofera</taxon>
        <taxon>Iguania</taxon>
        <taxon>Dactyloidae</taxon>
        <taxon>Anolis</taxon>
    </lineage>
</organism>
<comment type="subcellular location">
    <subcellularLocation>
        <location evidence="1">Lipid droplet</location>
    </subcellularLocation>
</comment>
<dbReference type="OrthoDB" id="376826at2759"/>
<dbReference type="STRING" id="28377.ENSACAP00000012041"/>
<dbReference type="GO" id="GO:0010890">
    <property type="term" value="P:positive regulation of triglyceride storage"/>
    <property type="evidence" value="ECO:0000318"/>
    <property type="project" value="GO_Central"/>
</dbReference>
<reference evidence="7" key="2">
    <citation type="submission" date="2025-08" db="UniProtKB">
        <authorList>
            <consortium name="Ensembl"/>
        </authorList>
    </citation>
    <scope>IDENTIFICATION</scope>
</reference>
<reference evidence="7" key="3">
    <citation type="submission" date="2025-09" db="UniProtKB">
        <authorList>
            <consortium name="Ensembl"/>
        </authorList>
    </citation>
    <scope>IDENTIFICATION</scope>
</reference>
<dbReference type="Gene3D" id="1.20.120.340">
    <property type="entry name" value="Flagellar protein FliS"/>
    <property type="match status" value="1"/>
</dbReference>
<dbReference type="Ensembl" id="ENSACAT00000012286.4">
    <property type="protein sequence ID" value="ENSACAP00000012041.3"/>
    <property type="gene ID" value="ENSACAG00000012243.4"/>
</dbReference>
<dbReference type="Pfam" id="PF03036">
    <property type="entry name" value="Perilipin"/>
    <property type="match status" value="1"/>
</dbReference>
<gene>
    <name evidence="7" type="primary">LOC100555013</name>
</gene>
<evidence type="ECO:0000256" key="4">
    <source>
        <dbReference type="PIRNR" id="PIRNR036881"/>
    </source>
</evidence>
<feature type="region of interest" description="Disordered" evidence="6">
    <location>
        <begin position="418"/>
        <end position="439"/>
    </location>
</feature>
<protein>
    <recommendedName>
        <fullName evidence="4">Perilipin</fullName>
    </recommendedName>
</protein>
<evidence type="ECO:0000313" key="7">
    <source>
        <dbReference type="Ensembl" id="ENSACAP00000012041.3"/>
    </source>
</evidence>
<evidence type="ECO:0000256" key="5">
    <source>
        <dbReference type="SAM" id="Coils"/>
    </source>
</evidence>
<keyword evidence="5" id="KW-0175">Coiled coil</keyword>
<dbReference type="eggNOG" id="ENOG502RBXZ">
    <property type="taxonomic scope" value="Eukaryota"/>
</dbReference>
<sequence>MASNEQVNVSSQDEVEKAEQEVQEAGQELKEAGQENVLRRVANMPLVSSTYDMAATAYSSTKDSHPYVKSILDVAEKGVKTITEVAVNTAQPILNKLEPQIATANEYASRGLDTLEEKLPILHLTADEIASSTKEMVSNAKEAIANKLSGVVDMTKDAVQTGMDATRSAISHSVSTVVESRVGQIAVSGAEAILDSAEELIDDYLPMTEEELAELARAVRNGDLVAMQHNEREEYLVRLGSLSAKFRNRAYRHSVDKLKKTRQRIQSSLAQIEQTIRLLEYMKNEAGQKLNEHQEKLRQMVLEWSKGTSDDKAEACVCVEVDLRAISMFRSMIQQLQTTFQTLTSSIQGFPSSLQDKMHQIHENTKELQASLSNTGSFQELSNVVLAQSYQTVQKAQEYMEELREYISHQTPLSWLVGPFTRSPKPPSEGDQGVRQDLL</sequence>
<reference evidence="7 8" key="1">
    <citation type="submission" date="2009-12" db="EMBL/GenBank/DDBJ databases">
        <title>The Genome Sequence of Anolis carolinensis (Green Anole Lizard).</title>
        <authorList>
            <consortium name="The Genome Sequencing Platform"/>
            <person name="Di Palma F."/>
            <person name="Alfoldi J."/>
            <person name="Heiman D."/>
            <person name="Young S."/>
            <person name="Grabherr M."/>
            <person name="Johnson J."/>
            <person name="Lander E.S."/>
            <person name="Lindblad-Toh K."/>
        </authorList>
    </citation>
    <scope>NUCLEOTIDE SEQUENCE [LARGE SCALE GENOMIC DNA]</scope>
    <source>
        <strain evidence="7 8">JBL SC #1</strain>
    </source>
</reference>
<dbReference type="PANTHER" id="PTHR14024:SF11">
    <property type="entry name" value="PERILIPIN-3"/>
    <property type="match status" value="1"/>
</dbReference>
<dbReference type="Gene3D" id="3.30.720.170">
    <property type="entry name" value="Perilipin, alpha-beta domain"/>
    <property type="match status" value="1"/>
</dbReference>
<comment type="similarity">
    <text evidence="2 4">Belongs to the perilipin family.</text>
</comment>
<dbReference type="Bgee" id="ENSACAG00000012243">
    <property type="expression patterns" value="Expressed in ovary and 2 other cell types or tissues"/>
</dbReference>
<dbReference type="HOGENOM" id="CLU_035133_0_1_1"/>
<dbReference type="InParanoid" id="G1KM29"/>
<dbReference type="InterPro" id="IPR004279">
    <property type="entry name" value="Perilipin"/>
</dbReference>